<feature type="binding site" evidence="6">
    <location>
        <position position="140"/>
    </location>
    <ligand>
        <name>Fe cation</name>
        <dbReference type="ChEBI" id="CHEBI:24875"/>
    </ligand>
</feature>
<dbReference type="Proteomes" id="UP000229498">
    <property type="component" value="Unassembled WGS sequence"/>
</dbReference>
<dbReference type="FunFam" id="3.90.45.10:FF:000003">
    <property type="entry name" value="Peptide deformylase"/>
    <property type="match status" value="1"/>
</dbReference>
<feature type="binding site" evidence="6">
    <location>
        <position position="144"/>
    </location>
    <ligand>
        <name>Fe cation</name>
        <dbReference type="ChEBI" id="CHEBI:24875"/>
    </ligand>
</feature>
<proteinExistence type="inferred from homology"/>
<evidence type="ECO:0000256" key="5">
    <source>
        <dbReference type="ARBA" id="ARBA00023004"/>
    </source>
</evidence>
<organism evidence="7 8">
    <name type="scientific">Minwuia thermotolerans</name>
    <dbReference type="NCBI Taxonomy" id="2056226"/>
    <lineage>
        <taxon>Bacteria</taxon>
        <taxon>Pseudomonadati</taxon>
        <taxon>Pseudomonadota</taxon>
        <taxon>Alphaproteobacteria</taxon>
        <taxon>Minwuiales</taxon>
        <taxon>Minwuiaceae</taxon>
        <taxon>Minwuia</taxon>
    </lineage>
</organism>
<dbReference type="InterPro" id="IPR036821">
    <property type="entry name" value="Peptide_deformylase_sf"/>
</dbReference>
<dbReference type="HAMAP" id="MF_00163">
    <property type="entry name" value="Pep_deformylase"/>
    <property type="match status" value="1"/>
</dbReference>
<keyword evidence="8" id="KW-1185">Reference proteome</keyword>
<evidence type="ECO:0000256" key="2">
    <source>
        <dbReference type="ARBA" id="ARBA00022723"/>
    </source>
</evidence>
<dbReference type="PRINTS" id="PR01576">
    <property type="entry name" value="PDEFORMYLASE"/>
</dbReference>
<dbReference type="Gene3D" id="3.90.45.10">
    <property type="entry name" value="Peptide deformylase"/>
    <property type="match status" value="1"/>
</dbReference>
<dbReference type="NCBIfam" id="NF001159">
    <property type="entry name" value="PRK00150.1-3"/>
    <property type="match status" value="1"/>
</dbReference>
<accession>A0A2M9G4E5</accession>
<dbReference type="PANTHER" id="PTHR10458">
    <property type="entry name" value="PEPTIDE DEFORMYLASE"/>
    <property type="match status" value="1"/>
</dbReference>
<dbReference type="RefSeq" id="WP_109792668.1">
    <property type="nucleotide sequence ID" value="NZ_PHIG01000025.1"/>
</dbReference>
<feature type="active site" evidence="6">
    <location>
        <position position="141"/>
    </location>
</feature>
<keyword evidence="5 6" id="KW-0408">Iron</keyword>
<dbReference type="GO" id="GO:0046872">
    <property type="term" value="F:metal ion binding"/>
    <property type="evidence" value="ECO:0007669"/>
    <property type="project" value="UniProtKB-KW"/>
</dbReference>
<evidence type="ECO:0000256" key="1">
    <source>
        <dbReference type="ARBA" id="ARBA00010759"/>
    </source>
</evidence>
<dbReference type="EMBL" id="PHIG01000025">
    <property type="protein sequence ID" value="PJK30568.1"/>
    <property type="molecule type" value="Genomic_DNA"/>
</dbReference>
<name>A0A2M9G4E5_9PROT</name>
<evidence type="ECO:0000256" key="3">
    <source>
        <dbReference type="ARBA" id="ARBA00022801"/>
    </source>
</evidence>
<reference evidence="7 8" key="1">
    <citation type="submission" date="2017-11" db="EMBL/GenBank/DDBJ databases">
        <title>Draft genome sequence of Rhizobiales bacterium SY3-13.</title>
        <authorList>
            <person name="Sun C."/>
        </authorList>
    </citation>
    <scope>NUCLEOTIDE SEQUENCE [LARGE SCALE GENOMIC DNA]</scope>
    <source>
        <strain evidence="7 8">SY3-13</strain>
    </source>
</reference>
<evidence type="ECO:0000313" key="7">
    <source>
        <dbReference type="EMBL" id="PJK30568.1"/>
    </source>
</evidence>
<dbReference type="AlphaFoldDB" id="A0A2M9G4E5"/>
<dbReference type="GO" id="GO:0042586">
    <property type="term" value="F:peptide deformylase activity"/>
    <property type="evidence" value="ECO:0007669"/>
    <property type="project" value="UniProtKB-UniRule"/>
</dbReference>
<dbReference type="CDD" id="cd00487">
    <property type="entry name" value="Pep_deformylase"/>
    <property type="match status" value="1"/>
</dbReference>
<dbReference type="InterPro" id="IPR023635">
    <property type="entry name" value="Peptide_deformylase"/>
</dbReference>
<sequence>MAILKIAKMGHPVLRQVAEPVEDPTAPEILRLVGDMMATLEDIAGAGLAAPQVHVSKRVVMFHVPPGRGDPETVPFTVLVNPRIEVLTDETEAGWEGCLSVPGLRGLVSRPAYIRYSGFGVDGQRIEREAKGFHARVVQHECDHLDGVLYPQRMDDLSRLIFESEFRHHLEEATT</sequence>
<dbReference type="OrthoDB" id="9804313at2"/>
<evidence type="ECO:0000256" key="6">
    <source>
        <dbReference type="HAMAP-Rule" id="MF_00163"/>
    </source>
</evidence>
<dbReference type="PIRSF" id="PIRSF004749">
    <property type="entry name" value="Pep_def"/>
    <property type="match status" value="1"/>
</dbReference>
<evidence type="ECO:0000313" key="8">
    <source>
        <dbReference type="Proteomes" id="UP000229498"/>
    </source>
</evidence>
<comment type="function">
    <text evidence="6">Removes the formyl group from the N-terminal Met of newly synthesized proteins. Requires at least a dipeptide for an efficient rate of reaction. N-terminal L-methionine is a prerequisite for activity but the enzyme has broad specificity at other positions.</text>
</comment>
<feature type="binding site" evidence="6">
    <location>
        <position position="98"/>
    </location>
    <ligand>
        <name>Fe cation</name>
        <dbReference type="ChEBI" id="CHEBI:24875"/>
    </ligand>
</feature>
<protein>
    <recommendedName>
        <fullName evidence="6">Peptide deformylase</fullName>
        <shortName evidence="6">PDF</shortName>
        <ecNumber evidence="6">3.5.1.88</ecNumber>
    </recommendedName>
    <alternativeName>
        <fullName evidence="6">Polypeptide deformylase</fullName>
    </alternativeName>
</protein>
<dbReference type="NCBIfam" id="TIGR00079">
    <property type="entry name" value="pept_deformyl"/>
    <property type="match status" value="1"/>
</dbReference>
<dbReference type="GO" id="GO:0006412">
    <property type="term" value="P:translation"/>
    <property type="evidence" value="ECO:0007669"/>
    <property type="project" value="UniProtKB-UniRule"/>
</dbReference>
<dbReference type="Pfam" id="PF01327">
    <property type="entry name" value="Pep_deformylase"/>
    <property type="match status" value="1"/>
</dbReference>
<keyword evidence="3 6" id="KW-0378">Hydrolase</keyword>
<comment type="cofactor">
    <cofactor evidence="6">
        <name>Fe(2+)</name>
        <dbReference type="ChEBI" id="CHEBI:29033"/>
    </cofactor>
    <text evidence="6">Binds 1 Fe(2+) ion.</text>
</comment>
<dbReference type="PANTHER" id="PTHR10458:SF20">
    <property type="entry name" value="PEPTIDE DEFORMYLASE 1"/>
    <property type="match status" value="1"/>
</dbReference>
<keyword evidence="2 6" id="KW-0479">Metal-binding</keyword>
<dbReference type="SUPFAM" id="SSF56420">
    <property type="entry name" value="Peptide deformylase"/>
    <property type="match status" value="1"/>
</dbReference>
<dbReference type="EC" id="3.5.1.88" evidence="6"/>
<comment type="similarity">
    <text evidence="1 6">Belongs to the polypeptide deformylase family.</text>
</comment>
<keyword evidence="4 6" id="KW-0648">Protein biosynthesis</keyword>
<comment type="caution">
    <text evidence="7">The sequence shown here is derived from an EMBL/GenBank/DDBJ whole genome shotgun (WGS) entry which is preliminary data.</text>
</comment>
<comment type="catalytic activity">
    <reaction evidence="6">
        <text>N-terminal N-formyl-L-methionyl-[peptide] + H2O = N-terminal L-methionyl-[peptide] + formate</text>
        <dbReference type="Rhea" id="RHEA:24420"/>
        <dbReference type="Rhea" id="RHEA-COMP:10639"/>
        <dbReference type="Rhea" id="RHEA-COMP:10640"/>
        <dbReference type="ChEBI" id="CHEBI:15377"/>
        <dbReference type="ChEBI" id="CHEBI:15740"/>
        <dbReference type="ChEBI" id="CHEBI:49298"/>
        <dbReference type="ChEBI" id="CHEBI:64731"/>
        <dbReference type="EC" id="3.5.1.88"/>
    </reaction>
</comment>
<gene>
    <name evidence="6" type="primary">def</name>
    <name evidence="7" type="ORF">CVT23_06390</name>
</gene>
<evidence type="ECO:0000256" key="4">
    <source>
        <dbReference type="ARBA" id="ARBA00022917"/>
    </source>
</evidence>